<keyword evidence="11" id="KW-0646">Protease inhibitor</keyword>
<evidence type="ECO:0000256" key="1">
    <source>
        <dbReference type="ARBA" id="ARBA00004459"/>
    </source>
</evidence>
<dbReference type="InterPro" id="IPR010571">
    <property type="entry name" value="OM_lipoprot_Omp19_bac"/>
</dbReference>
<comment type="similarity">
    <text evidence="2">Belongs to the rhizobiaceae omp19 lipoprotein family.</text>
</comment>
<evidence type="ECO:0000256" key="2">
    <source>
        <dbReference type="ARBA" id="ARBA00007138"/>
    </source>
</evidence>
<reference evidence="11 12" key="1">
    <citation type="submission" date="2023-12" db="EMBL/GenBank/DDBJ databases">
        <title>Description of Novel Strain Fulvimarina sp. 2208YS6-2-32 isolated from Uroteuthis (Photololigo) edulis.</title>
        <authorList>
            <person name="Park J.-S."/>
        </authorList>
    </citation>
    <scope>NUCLEOTIDE SEQUENCE [LARGE SCALE GENOMIC DNA]</scope>
    <source>
        <strain evidence="11 12">2208YS6-2-32</strain>
    </source>
</reference>
<dbReference type="EMBL" id="JAXLPB010000002">
    <property type="protein sequence ID" value="MDY8109004.1"/>
    <property type="molecule type" value="Genomic_DNA"/>
</dbReference>
<dbReference type="InterPro" id="IPR016085">
    <property type="entry name" value="Protease_inh_B-barrel_dom"/>
</dbReference>
<feature type="region of interest" description="Disordered" evidence="8">
    <location>
        <begin position="23"/>
        <end position="101"/>
    </location>
</feature>
<keyword evidence="3 9" id="KW-0732">Signal</keyword>
<feature type="chain" id="PRO_5047259339" evidence="9">
    <location>
        <begin position="23"/>
        <end position="192"/>
    </location>
</feature>
<evidence type="ECO:0000256" key="7">
    <source>
        <dbReference type="ARBA" id="ARBA00023288"/>
    </source>
</evidence>
<keyword evidence="7" id="KW-0449">Lipoprotein</keyword>
<keyword evidence="5" id="KW-0564">Palmitate</keyword>
<feature type="compositionally biased region" description="Low complexity" evidence="8">
    <location>
        <begin position="60"/>
        <end position="73"/>
    </location>
</feature>
<keyword evidence="12" id="KW-1185">Reference proteome</keyword>
<dbReference type="InterPro" id="IPR021140">
    <property type="entry name" value="Inh/Omp19"/>
</dbReference>
<protein>
    <submittedName>
        <fullName evidence="11">Protease inhibitor Inh/omp19 family protein</fullName>
    </submittedName>
</protein>
<evidence type="ECO:0000256" key="3">
    <source>
        <dbReference type="ARBA" id="ARBA00022729"/>
    </source>
</evidence>
<evidence type="ECO:0000256" key="5">
    <source>
        <dbReference type="ARBA" id="ARBA00023139"/>
    </source>
</evidence>
<dbReference type="SUPFAM" id="SSF50882">
    <property type="entry name" value="beta-Barrel protease inhibitors"/>
    <property type="match status" value="1"/>
</dbReference>
<feature type="domain" description="Alkaline proteinase inhibitor/ Outer membrane lipoprotein Omp19" evidence="10">
    <location>
        <begin position="103"/>
        <end position="192"/>
    </location>
</feature>
<evidence type="ECO:0000313" key="11">
    <source>
        <dbReference type="EMBL" id="MDY8109004.1"/>
    </source>
</evidence>
<proteinExistence type="inferred from homology"/>
<evidence type="ECO:0000259" key="10">
    <source>
        <dbReference type="Pfam" id="PF02974"/>
    </source>
</evidence>
<feature type="signal peptide" evidence="9">
    <location>
        <begin position="1"/>
        <end position="22"/>
    </location>
</feature>
<sequence>MTRMMKTGTVLAVMLIAAGCSRSVPEFGSSSGPAPLTPSPTPQVSANRLPPPPPPPPPAATTNPSTPATGTDTQTAALDPNAGSAAGSTPTPPPASSGGAALSRNKVLGAYKVTTAGGNCQIILSLTKWSGGYRAASRGCPGAVSDISAWDVSGNNVVLKNSSGSQVASVASSGDARFDGQTNGGEAISLYR</sequence>
<keyword evidence="6" id="KW-0998">Cell outer membrane</keyword>
<accession>A0ABU5I0T5</accession>
<feature type="compositionally biased region" description="Pro residues" evidence="8">
    <location>
        <begin position="49"/>
        <end position="59"/>
    </location>
</feature>
<dbReference type="GO" id="GO:0030414">
    <property type="term" value="F:peptidase inhibitor activity"/>
    <property type="evidence" value="ECO:0007669"/>
    <property type="project" value="UniProtKB-KW"/>
</dbReference>
<gene>
    <name evidence="11" type="ORF">U0C82_07590</name>
</gene>
<evidence type="ECO:0000256" key="8">
    <source>
        <dbReference type="SAM" id="MobiDB-lite"/>
    </source>
</evidence>
<dbReference type="PIRSF" id="PIRSF034005">
    <property type="entry name" value="OM_lipoprot_Omp19_bac"/>
    <property type="match status" value="1"/>
</dbReference>
<dbReference type="Pfam" id="PF02974">
    <property type="entry name" value="Inh"/>
    <property type="match status" value="1"/>
</dbReference>
<keyword evidence="4" id="KW-0472">Membrane</keyword>
<comment type="subcellular location">
    <subcellularLocation>
        <location evidence="1">Cell outer membrane</location>
        <topology evidence="1">Lipid-anchor</topology>
    </subcellularLocation>
</comment>
<evidence type="ECO:0000256" key="6">
    <source>
        <dbReference type="ARBA" id="ARBA00023237"/>
    </source>
</evidence>
<evidence type="ECO:0000313" key="12">
    <source>
        <dbReference type="Proteomes" id="UP001294412"/>
    </source>
</evidence>
<dbReference type="Gene3D" id="2.40.128.10">
    <property type="match status" value="1"/>
</dbReference>
<evidence type="ECO:0000256" key="4">
    <source>
        <dbReference type="ARBA" id="ARBA00023136"/>
    </source>
</evidence>
<evidence type="ECO:0000256" key="9">
    <source>
        <dbReference type="SAM" id="SignalP"/>
    </source>
</evidence>
<name>A0ABU5I0T5_9HYPH</name>
<dbReference type="PROSITE" id="PS51257">
    <property type="entry name" value="PROKAR_LIPOPROTEIN"/>
    <property type="match status" value="1"/>
</dbReference>
<comment type="caution">
    <text evidence="11">The sequence shown here is derived from an EMBL/GenBank/DDBJ whole genome shotgun (WGS) entry which is preliminary data.</text>
</comment>
<dbReference type="Proteomes" id="UP001294412">
    <property type="component" value="Unassembled WGS sequence"/>
</dbReference>
<organism evidence="11 12">
    <name type="scientific">Fulvimarina uroteuthidis</name>
    <dbReference type="NCBI Taxonomy" id="3098149"/>
    <lineage>
        <taxon>Bacteria</taxon>
        <taxon>Pseudomonadati</taxon>
        <taxon>Pseudomonadota</taxon>
        <taxon>Alphaproteobacteria</taxon>
        <taxon>Hyphomicrobiales</taxon>
        <taxon>Aurantimonadaceae</taxon>
        <taxon>Fulvimarina</taxon>
    </lineage>
</organism>